<dbReference type="AlphaFoldDB" id="A0A162FF66"/>
<protein>
    <submittedName>
        <fullName evidence="1">Maltose O-acetyltransferase</fullName>
        <ecNumber evidence="1">2.3.1.79</ecNumber>
    </submittedName>
</protein>
<dbReference type="Pfam" id="PF00132">
    <property type="entry name" value="Hexapep"/>
    <property type="match status" value="1"/>
</dbReference>
<dbReference type="RefSeq" id="WP_067091403.1">
    <property type="nucleotide sequence ID" value="NZ_LWMV01000171.1"/>
</dbReference>
<comment type="caution">
    <text evidence="1">The sequence shown here is derived from an EMBL/GenBank/DDBJ whole genome shotgun (WGS) entry which is preliminary data.</text>
</comment>
<keyword evidence="2" id="KW-1185">Reference proteome</keyword>
<evidence type="ECO:0000313" key="1">
    <source>
        <dbReference type="EMBL" id="KZX12195.1"/>
    </source>
</evidence>
<reference evidence="1 2" key="1">
    <citation type="submission" date="2016-04" db="EMBL/GenBank/DDBJ databases">
        <title>Genome sequence of Methanobrevibacter curvatus DSM 11111.</title>
        <authorList>
            <person name="Poehlein A."/>
            <person name="Seedorf H."/>
            <person name="Daniel R."/>
        </authorList>
    </citation>
    <scope>NUCLEOTIDE SEQUENCE [LARGE SCALE GENOMIC DNA]</scope>
    <source>
        <strain evidence="1 2">DSM 11111</strain>
    </source>
</reference>
<organism evidence="1 2">
    <name type="scientific">Methanobrevibacter curvatus</name>
    <dbReference type="NCBI Taxonomy" id="49547"/>
    <lineage>
        <taxon>Archaea</taxon>
        <taxon>Methanobacteriati</taxon>
        <taxon>Methanobacteriota</taxon>
        <taxon>Methanomada group</taxon>
        <taxon>Methanobacteria</taxon>
        <taxon>Methanobacteriales</taxon>
        <taxon>Methanobacteriaceae</taxon>
        <taxon>Methanobrevibacter</taxon>
    </lineage>
</organism>
<dbReference type="InterPro" id="IPR051159">
    <property type="entry name" value="Hexapeptide_acetyltransf"/>
</dbReference>
<evidence type="ECO:0000313" key="2">
    <source>
        <dbReference type="Proteomes" id="UP000077245"/>
    </source>
</evidence>
<dbReference type="Gene3D" id="2.160.10.10">
    <property type="entry name" value="Hexapeptide repeat proteins"/>
    <property type="match status" value="1"/>
</dbReference>
<accession>A0A162FF66</accession>
<dbReference type="GO" id="GO:0008925">
    <property type="term" value="F:maltose O-acetyltransferase activity"/>
    <property type="evidence" value="ECO:0007669"/>
    <property type="project" value="UniProtKB-EC"/>
</dbReference>
<dbReference type="PATRIC" id="fig|49547.3.peg.1225"/>
<dbReference type="STRING" id="49547.MBCUR_11450"/>
<dbReference type="EC" id="2.3.1.79" evidence="1"/>
<dbReference type="OrthoDB" id="76690at2157"/>
<dbReference type="CDD" id="cd04647">
    <property type="entry name" value="LbH_MAT_like"/>
    <property type="match status" value="1"/>
</dbReference>
<dbReference type="PANTHER" id="PTHR23416">
    <property type="entry name" value="SIALIC ACID SYNTHASE-RELATED"/>
    <property type="match status" value="1"/>
</dbReference>
<dbReference type="PANTHER" id="PTHR23416:SF78">
    <property type="entry name" value="LIPOPOLYSACCHARIDE BIOSYNTHESIS O-ACETYL TRANSFERASE WBBJ-RELATED"/>
    <property type="match status" value="1"/>
</dbReference>
<gene>
    <name evidence="1" type="primary">maa</name>
    <name evidence="1" type="ORF">MBCUR_11450</name>
</gene>
<keyword evidence="1" id="KW-0808">Transferase</keyword>
<dbReference type="EMBL" id="LWMV01000171">
    <property type="protein sequence ID" value="KZX12195.1"/>
    <property type="molecule type" value="Genomic_DNA"/>
</dbReference>
<keyword evidence="1" id="KW-0012">Acyltransferase</keyword>
<proteinExistence type="predicted"/>
<dbReference type="Proteomes" id="UP000077245">
    <property type="component" value="Unassembled WGS sequence"/>
</dbReference>
<name>A0A162FF66_9EURY</name>
<dbReference type="InterPro" id="IPR001451">
    <property type="entry name" value="Hexapep"/>
</dbReference>
<sequence length="185" mass="20616">MKFLGKSAYIEIHKPYTFRNVQIEVGTNSKVIIGSTFDSFIQNTKFYVHGKNNYIEIGENTHMRGGQIIIGHDTNKGVIIGKNCMFGSHFDIRTSDSHTIYDLNTLELINADESVIIGDHVWLGHAVKVLKGSVIQSNSVIGTGSLVTRKFNEPNVVIGGHPAKIIKHSINWDKISPNKYHPDKS</sequence>
<dbReference type="SUPFAM" id="SSF51161">
    <property type="entry name" value="Trimeric LpxA-like enzymes"/>
    <property type="match status" value="1"/>
</dbReference>
<dbReference type="InterPro" id="IPR011004">
    <property type="entry name" value="Trimer_LpxA-like_sf"/>
</dbReference>